<comment type="caution">
    <text evidence="3">The sequence shown here is derived from an EMBL/GenBank/DDBJ whole genome shotgun (WGS) entry which is preliminary data.</text>
</comment>
<evidence type="ECO:0000256" key="2">
    <source>
        <dbReference type="SAM" id="SignalP"/>
    </source>
</evidence>
<sequence length="112" mass="12109">MRLTMLRKGFLLIWLVVASLTVTTTVHAQELPGMVMLECSGTVHTENSEKSSPGDTDPGVMHHHGCHSASHFLLGDHAVSSLLALPTDDYPTSRVAGHRVRHAGPDLRPPIV</sequence>
<dbReference type="AlphaFoldDB" id="U2YKL5"/>
<protein>
    <recommendedName>
        <fullName evidence="5">DUF2946 domain-containing protein</fullName>
    </recommendedName>
</protein>
<evidence type="ECO:0000313" key="4">
    <source>
        <dbReference type="Proteomes" id="UP000016568"/>
    </source>
</evidence>
<evidence type="ECO:0000313" key="3">
    <source>
        <dbReference type="EMBL" id="GAD48817.1"/>
    </source>
</evidence>
<dbReference type="Proteomes" id="UP000016568">
    <property type="component" value="Unassembled WGS sequence"/>
</dbReference>
<accession>U2YKL5</accession>
<proteinExistence type="predicted"/>
<organism evidence="3 4">
    <name type="scientific">Caenibius tardaugens NBRC 16725</name>
    <dbReference type="NCBI Taxonomy" id="1219035"/>
    <lineage>
        <taxon>Bacteria</taxon>
        <taxon>Pseudomonadati</taxon>
        <taxon>Pseudomonadota</taxon>
        <taxon>Alphaproteobacteria</taxon>
        <taxon>Sphingomonadales</taxon>
        <taxon>Erythrobacteraceae</taxon>
        <taxon>Caenibius</taxon>
    </lineage>
</organism>
<gene>
    <name evidence="3" type="ORF">NT2_04_02290</name>
</gene>
<dbReference type="eggNOG" id="ENOG502ZY65">
    <property type="taxonomic scope" value="Bacteria"/>
</dbReference>
<keyword evidence="2" id="KW-0732">Signal</keyword>
<name>U2YKL5_9SPHN</name>
<feature type="signal peptide" evidence="2">
    <location>
        <begin position="1"/>
        <end position="28"/>
    </location>
</feature>
<evidence type="ECO:0008006" key="5">
    <source>
        <dbReference type="Google" id="ProtNLM"/>
    </source>
</evidence>
<feature type="chain" id="PRO_5004636548" description="DUF2946 domain-containing protein" evidence="2">
    <location>
        <begin position="29"/>
        <end position="112"/>
    </location>
</feature>
<keyword evidence="4" id="KW-1185">Reference proteome</keyword>
<dbReference type="EMBL" id="BASZ01000004">
    <property type="protein sequence ID" value="GAD48817.1"/>
    <property type="molecule type" value="Genomic_DNA"/>
</dbReference>
<reference evidence="3 4" key="1">
    <citation type="submission" date="2013-09" db="EMBL/GenBank/DDBJ databases">
        <title>Whole genome shotgun sequence of Novosphingobium tardaugens NBRC 16725.</title>
        <authorList>
            <person name="Isaki S."/>
            <person name="Hosoyama A."/>
            <person name="Tsuchikane K."/>
            <person name="Katsumata H."/>
            <person name="Ando Y."/>
            <person name="Yamazaki S."/>
            <person name="Fujita N."/>
        </authorList>
    </citation>
    <scope>NUCLEOTIDE SEQUENCE [LARGE SCALE GENOMIC DNA]</scope>
    <source>
        <strain evidence="3 4">NBRC 16725</strain>
    </source>
</reference>
<evidence type="ECO:0000256" key="1">
    <source>
        <dbReference type="SAM" id="MobiDB-lite"/>
    </source>
</evidence>
<feature type="region of interest" description="Disordered" evidence="1">
    <location>
        <begin position="43"/>
        <end position="63"/>
    </location>
</feature>
<feature type="compositionally biased region" description="Polar residues" evidence="1">
    <location>
        <begin position="43"/>
        <end position="54"/>
    </location>
</feature>